<evidence type="ECO:0000313" key="3">
    <source>
        <dbReference type="Proteomes" id="UP000186817"/>
    </source>
</evidence>
<name>A0A1Q9CXI9_SYMMI</name>
<keyword evidence="1" id="KW-0472">Membrane</keyword>
<sequence length="132" mass="14939">MNPCGFCSGGRHLPCTSFCSQVSDRRARAGMRMIREDHRPFYLLAVQEWTARMCPTTGEDNAASGHAKAAPLVCLPARHPLLFTWVEDPVGEVTKYYEQAIWHFKLDAILFFAANTFFAFGALWALQYMGFK</sequence>
<reference evidence="2 3" key="1">
    <citation type="submission" date="2016-02" db="EMBL/GenBank/DDBJ databases">
        <title>Genome analysis of coral dinoflagellate symbionts highlights evolutionary adaptations to a symbiotic lifestyle.</title>
        <authorList>
            <person name="Aranda M."/>
            <person name="Li Y."/>
            <person name="Liew Y.J."/>
            <person name="Baumgarten S."/>
            <person name="Simakov O."/>
            <person name="Wilson M."/>
            <person name="Piel J."/>
            <person name="Ashoor H."/>
            <person name="Bougouffa S."/>
            <person name="Bajic V.B."/>
            <person name="Ryu T."/>
            <person name="Ravasi T."/>
            <person name="Bayer T."/>
            <person name="Micklem G."/>
            <person name="Kim H."/>
            <person name="Bhak J."/>
            <person name="Lajeunesse T.C."/>
            <person name="Voolstra C.R."/>
        </authorList>
    </citation>
    <scope>NUCLEOTIDE SEQUENCE [LARGE SCALE GENOMIC DNA]</scope>
    <source>
        <strain evidence="2 3">CCMP2467</strain>
    </source>
</reference>
<dbReference type="OrthoDB" id="10274996at2759"/>
<organism evidence="2 3">
    <name type="scientific">Symbiodinium microadriaticum</name>
    <name type="common">Dinoflagellate</name>
    <name type="synonym">Zooxanthella microadriatica</name>
    <dbReference type="NCBI Taxonomy" id="2951"/>
    <lineage>
        <taxon>Eukaryota</taxon>
        <taxon>Sar</taxon>
        <taxon>Alveolata</taxon>
        <taxon>Dinophyceae</taxon>
        <taxon>Suessiales</taxon>
        <taxon>Symbiodiniaceae</taxon>
        <taxon>Symbiodinium</taxon>
    </lineage>
</organism>
<evidence type="ECO:0000256" key="1">
    <source>
        <dbReference type="SAM" id="Phobius"/>
    </source>
</evidence>
<keyword evidence="1" id="KW-0812">Transmembrane</keyword>
<evidence type="ECO:0000313" key="2">
    <source>
        <dbReference type="EMBL" id="OLP87637.1"/>
    </source>
</evidence>
<feature type="transmembrane region" description="Helical" evidence="1">
    <location>
        <begin position="108"/>
        <end position="126"/>
    </location>
</feature>
<comment type="caution">
    <text evidence="2">The sequence shown here is derived from an EMBL/GenBank/DDBJ whole genome shotgun (WGS) entry which is preliminary data.</text>
</comment>
<proteinExistence type="predicted"/>
<dbReference type="Proteomes" id="UP000186817">
    <property type="component" value="Unassembled WGS sequence"/>
</dbReference>
<keyword evidence="3" id="KW-1185">Reference proteome</keyword>
<accession>A0A1Q9CXI9</accession>
<keyword evidence="1" id="KW-1133">Transmembrane helix</keyword>
<dbReference type="AlphaFoldDB" id="A0A1Q9CXI9"/>
<dbReference type="OMA" id="MIREDHR"/>
<gene>
    <name evidence="2" type="ORF">AK812_SmicGene31128</name>
</gene>
<protein>
    <submittedName>
        <fullName evidence="2">Uncharacterized protein</fullName>
    </submittedName>
</protein>
<dbReference type="EMBL" id="LSRX01000851">
    <property type="protein sequence ID" value="OLP87637.1"/>
    <property type="molecule type" value="Genomic_DNA"/>
</dbReference>